<keyword evidence="8" id="KW-1185">Reference proteome</keyword>
<evidence type="ECO:0000313" key="7">
    <source>
        <dbReference type="EMBL" id="QCP36456.1"/>
    </source>
</evidence>
<name>A0A4P8IGC3_9FIRM</name>
<evidence type="ECO:0000256" key="2">
    <source>
        <dbReference type="ARBA" id="ARBA00004496"/>
    </source>
</evidence>
<dbReference type="PANTHER" id="PTHR33705:SF2">
    <property type="entry name" value="PHOSPHOCARRIER PROTEIN NPR"/>
    <property type="match status" value="1"/>
</dbReference>
<accession>A0A4P8IGC3</accession>
<keyword evidence="5" id="KW-0598">Phosphotransferase system</keyword>
<evidence type="ECO:0000313" key="8">
    <source>
        <dbReference type="Proteomes" id="UP000298653"/>
    </source>
</evidence>
<dbReference type="OrthoDB" id="9809047at2"/>
<protein>
    <recommendedName>
        <fullName evidence="3">Phosphocarrier protein HPr</fullName>
    </recommendedName>
</protein>
<dbReference type="Proteomes" id="UP000298653">
    <property type="component" value="Chromosome"/>
</dbReference>
<dbReference type="InterPro" id="IPR050399">
    <property type="entry name" value="HPr"/>
</dbReference>
<keyword evidence="4" id="KW-0963">Cytoplasm</keyword>
<dbReference type="InterPro" id="IPR000032">
    <property type="entry name" value="HPr-like"/>
</dbReference>
<reference evidence="7 8" key="1">
    <citation type="submission" date="2019-05" db="EMBL/GenBank/DDBJ databases">
        <title>Complete genome sequencing of Anaerostipes rhamnosivorans.</title>
        <authorList>
            <person name="Bui T.P.N."/>
            <person name="de Vos W.M."/>
        </authorList>
    </citation>
    <scope>NUCLEOTIDE SEQUENCE [LARGE SCALE GENOMIC DNA]</scope>
    <source>
        <strain evidence="7 8">1y2</strain>
    </source>
</reference>
<dbReference type="SUPFAM" id="SSF55594">
    <property type="entry name" value="HPr-like"/>
    <property type="match status" value="1"/>
</dbReference>
<evidence type="ECO:0000256" key="4">
    <source>
        <dbReference type="ARBA" id="ARBA00022490"/>
    </source>
</evidence>
<dbReference type="InterPro" id="IPR035895">
    <property type="entry name" value="HPr-like_sf"/>
</dbReference>
<dbReference type="Gene3D" id="3.30.1340.10">
    <property type="entry name" value="HPr-like"/>
    <property type="match status" value="1"/>
</dbReference>
<evidence type="ECO:0000256" key="1">
    <source>
        <dbReference type="ARBA" id="ARBA00003681"/>
    </source>
</evidence>
<organism evidence="7 8">
    <name type="scientific">Anaerostipes rhamnosivorans</name>
    <dbReference type="NCBI Taxonomy" id="1229621"/>
    <lineage>
        <taxon>Bacteria</taxon>
        <taxon>Bacillati</taxon>
        <taxon>Bacillota</taxon>
        <taxon>Clostridia</taxon>
        <taxon>Lachnospirales</taxon>
        <taxon>Lachnospiraceae</taxon>
        <taxon>Anaerostipes</taxon>
    </lineage>
</organism>
<dbReference type="KEGG" id="arf:AR1Y2_3002"/>
<dbReference type="PROSITE" id="PS00369">
    <property type="entry name" value="PTS_HPR_HIS"/>
    <property type="match status" value="1"/>
</dbReference>
<comment type="subcellular location">
    <subcellularLocation>
        <location evidence="2">Cytoplasm</location>
    </subcellularLocation>
</comment>
<gene>
    <name evidence="7" type="ORF">AR1Y2_3002</name>
</gene>
<comment type="function">
    <text evidence="1">General (non sugar-specific) component of the phosphoenolpyruvate-dependent sugar phosphotransferase system (sugar PTS). This major carbohydrate active-transport system catalyzes the phosphorylation of incoming sugar substrates concomitantly with their translocation across the cell membrane. The phosphoryl group from phosphoenolpyruvate (PEP) is transferred to the phosphoryl carrier protein HPr by enzyme I. Phospho-HPr then transfers it to the PTS EIIA domain.</text>
</comment>
<dbReference type="GO" id="GO:0005737">
    <property type="term" value="C:cytoplasm"/>
    <property type="evidence" value="ECO:0007669"/>
    <property type="project" value="UniProtKB-SubCell"/>
</dbReference>
<dbReference type="PROSITE" id="PS51350">
    <property type="entry name" value="PTS_HPR_DOM"/>
    <property type="match status" value="1"/>
</dbReference>
<dbReference type="CDD" id="cd00367">
    <property type="entry name" value="PTS-HPr_like"/>
    <property type="match status" value="1"/>
</dbReference>
<evidence type="ECO:0000256" key="5">
    <source>
        <dbReference type="ARBA" id="ARBA00022683"/>
    </source>
</evidence>
<dbReference type="InterPro" id="IPR001020">
    <property type="entry name" value="PTS_HPr_His_P_site"/>
</dbReference>
<feature type="domain" description="HPr" evidence="6">
    <location>
        <begin position="1"/>
        <end position="85"/>
    </location>
</feature>
<dbReference type="GO" id="GO:0009401">
    <property type="term" value="P:phosphoenolpyruvate-dependent sugar phosphotransferase system"/>
    <property type="evidence" value="ECO:0007669"/>
    <property type="project" value="UniProtKB-KW"/>
</dbReference>
<dbReference type="PANTHER" id="PTHR33705">
    <property type="entry name" value="PHOSPHOCARRIER PROTEIN HPR"/>
    <property type="match status" value="1"/>
</dbReference>
<sequence length="85" mass="9590">MKQFDFEVQSPVGIHARPAVLLVEKAKTYNSRIIVQKGVLKANAKNIISLLTLRAHQKESVTFVIDGEDEEKAAEELKEFCIHNL</sequence>
<dbReference type="RefSeq" id="WP_137329682.1">
    <property type="nucleotide sequence ID" value="NZ_CP040058.1"/>
</dbReference>
<dbReference type="NCBIfam" id="TIGR01003">
    <property type="entry name" value="PTS_HPr_family"/>
    <property type="match status" value="1"/>
</dbReference>
<proteinExistence type="predicted"/>
<dbReference type="AlphaFoldDB" id="A0A4P8IGC3"/>
<evidence type="ECO:0000256" key="3">
    <source>
        <dbReference type="ARBA" id="ARBA00020422"/>
    </source>
</evidence>
<dbReference type="Pfam" id="PF00381">
    <property type="entry name" value="PTS-HPr"/>
    <property type="match status" value="1"/>
</dbReference>
<dbReference type="PRINTS" id="PR00107">
    <property type="entry name" value="PHOSPHOCPHPR"/>
</dbReference>
<dbReference type="EMBL" id="CP040058">
    <property type="protein sequence ID" value="QCP36456.1"/>
    <property type="molecule type" value="Genomic_DNA"/>
</dbReference>
<evidence type="ECO:0000259" key="6">
    <source>
        <dbReference type="PROSITE" id="PS51350"/>
    </source>
</evidence>